<name>A0A4U5N539_STECR</name>
<evidence type="ECO:0000313" key="10">
    <source>
        <dbReference type="Proteomes" id="UP000298663"/>
    </source>
</evidence>
<comment type="similarity">
    <text evidence="2">Belongs to the Mediator complex subunit 24 family.</text>
</comment>
<dbReference type="Proteomes" id="UP000298663">
    <property type="component" value="Unassembled WGS sequence"/>
</dbReference>
<evidence type="ECO:0000256" key="6">
    <source>
        <dbReference type="ARBA" id="ARBA00023163"/>
    </source>
</evidence>
<keyword evidence="6" id="KW-0804">Transcription</keyword>
<comment type="subcellular location">
    <subcellularLocation>
        <location evidence="1">Nucleus</location>
    </subcellularLocation>
</comment>
<organism evidence="9 10">
    <name type="scientific">Steinernema carpocapsae</name>
    <name type="common">Entomopathogenic nematode</name>
    <dbReference type="NCBI Taxonomy" id="34508"/>
    <lineage>
        <taxon>Eukaryota</taxon>
        <taxon>Metazoa</taxon>
        <taxon>Ecdysozoa</taxon>
        <taxon>Nematoda</taxon>
        <taxon>Chromadorea</taxon>
        <taxon>Rhabditida</taxon>
        <taxon>Tylenchina</taxon>
        <taxon>Panagrolaimomorpha</taxon>
        <taxon>Strongyloidoidea</taxon>
        <taxon>Steinernematidae</taxon>
        <taxon>Steinernema</taxon>
    </lineage>
</organism>
<dbReference type="OrthoDB" id="21216at2759"/>
<accession>A0A4U5N539</accession>
<comment type="caution">
    <text evidence="9">The sequence shown here is derived from an EMBL/GenBank/DDBJ whole genome shotgun (WGS) entry which is preliminary data.</text>
</comment>
<evidence type="ECO:0000256" key="5">
    <source>
        <dbReference type="ARBA" id="ARBA00023159"/>
    </source>
</evidence>
<keyword evidence="7" id="KW-0539">Nucleus</keyword>
<dbReference type="EMBL" id="AZBU02000005">
    <property type="protein sequence ID" value="TKR77464.1"/>
    <property type="molecule type" value="Genomic_DNA"/>
</dbReference>
<keyword evidence="4" id="KW-0805">Transcription regulation</keyword>
<dbReference type="PANTHER" id="PTHR12898:SF1">
    <property type="entry name" value="MEDIATOR OF RNA POLYMERASE II TRANSCRIPTION SUBUNIT 24"/>
    <property type="match status" value="1"/>
</dbReference>
<dbReference type="InterPro" id="IPR021429">
    <property type="entry name" value="Mediator_Med24"/>
</dbReference>
<evidence type="ECO:0000313" key="9">
    <source>
        <dbReference type="EMBL" id="TKR77464.1"/>
    </source>
</evidence>
<sequence>MFVDDVKPLDTSPSRAAGLVADIYRLRWPKIRFAHELKKATKELPADSVQKFCDEVCYNLMLTGTQLNCPERHLLDLIVHMVESETISWITVVNTFAKFNDFEKPKCVAAICDVLRDCLLEISCDPRNDCECKQLSEAIERILEWFLHGAEESPKKSINSLRPIAECFQLYSENRFIHVVIHLRSQLDVELIHRWHSELNNFWVGLKGPFYDPDMVNECYKSILESINRLGEKPSIDLHSVTINYLRDARPTISTLLTVYSSFRMLKGISEICDACLMLGDLLGLTGPDLLNDITRTALLIAVQPDEFQERNGPVHVFVFQTVPLLMVELINRGRVTREEIIATLDYICDQRTLLDAVDAKSKYNFFQCFTDQICEQRVLGITIQDVQYILDRRLALIKREIIERRHENNPASTYQVFLAAKKAQKNLVKQDYTASIWMRSMPILIRSQFTFDSICAWCALDGNLDSLISKLLS</sequence>
<keyword evidence="5" id="KW-0010">Activator</keyword>
<dbReference type="GO" id="GO:0003712">
    <property type="term" value="F:transcription coregulator activity"/>
    <property type="evidence" value="ECO:0007669"/>
    <property type="project" value="TreeGrafter"/>
</dbReference>
<evidence type="ECO:0000256" key="3">
    <source>
        <dbReference type="ARBA" id="ARBA00019693"/>
    </source>
</evidence>
<evidence type="ECO:0000256" key="2">
    <source>
        <dbReference type="ARBA" id="ARBA00007864"/>
    </source>
</evidence>
<keyword evidence="10" id="KW-1185">Reference proteome</keyword>
<reference evidence="9 10" key="1">
    <citation type="journal article" date="2015" name="Genome Biol.">
        <title>Comparative genomics of Steinernema reveals deeply conserved gene regulatory networks.</title>
        <authorList>
            <person name="Dillman A.R."/>
            <person name="Macchietto M."/>
            <person name="Porter C.F."/>
            <person name="Rogers A."/>
            <person name="Williams B."/>
            <person name="Antoshechkin I."/>
            <person name="Lee M.M."/>
            <person name="Goodwin Z."/>
            <person name="Lu X."/>
            <person name="Lewis E.E."/>
            <person name="Goodrich-Blair H."/>
            <person name="Stock S.P."/>
            <person name="Adams B.J."/>
            <person name="Sternberg P.W."/>
            <person name="Mortazavi A."/>
        </authorList>
    </citation>
    <scope>NUCLEOTIDE SEQUENCE [LARGE SCALE GENOMIC DNA]</scope>
    <source>
        <strain evidence="9 10">ALL</strain>
    </source>
</reference>
<evidence type="ECO:0000256" key="7">
    <source>
        <dbReference type="ARBA" id="ARBA00023242"/>
    </source>
</evidence>
<proteinExistence type="inferred from homology"/>
<reference evidence="9 10" key="2">
    <citation type="journal article" date="2019" name="G3 (Bethesda)">
        <title>Hybrid Assembly of the Genome of the Entomopathogenic Nematode Steinernema carpocapsae Identifies the X-Chromosome.</title>
        <authorList>
            <person name="Serra L."/>
            <person name="Macchietto M."/>
            <person name="Macias-Munoz A."/>
            <person name="McGill C.J."/>
            <person name="Rodriguez I.M."/>
            <person name="Rodriguez B."/>
            <person name="Murad R."/>
            <person name="Mortazavi A."/>
        </authorList>
    </citation>
    <scope>NUCLEOTIDE SEQUENCE [LARGE SCALE GENOMIC DNA]</scope>
    <source>
        <strain evidence="9 10">ALL</strain>
    </source>
</reference>
<dbReference type="GO" id="GO:0016592">
    <property type="term" value="C:mediator complex"/>
    <property type="evidence" value="ECO:0007669"/>
    <property type="project" value="InterPro"/>
</dbReference>
<dbReference type="Pfam" id="PF11277">
    <property type="entry name" value="Med24_N"/>
    <property type="match status" value="1"/>
</dbReference>
<evidence type="ECO:0000256" key="4">
    <source>
        <dbReference type="ARBA" id="ARBA00023015"/>
    </source>
</evidence>
<dbReference type="PANTHER" id="PTHR12898">
    <property type="entry name" value="MEDIATOR OF RNA POLYMERASE II TRANSCRIPTION SUBUNIT 24"/>
    <property type="match status" value="1"/>
</dbReference>
<evidence type="ECO:0000256" key="1">
    <source>
        <dbReference type="ARBA" id="ARBA00004123"/>
    </source>
</evidence>
<dbReference type="AlphaFoldDB" id="A0A4U5N539"/>
<dbReference type="GO" id="GO:0060261">
    <property type="term" value="P:positive regulation of transcription initiation by RNA polymerase II"/>
    <property type="evidence" value="ECO:0007669"/>
    <property type="project" value="TreeGrafter"/>
</dbReference>
<dbReference type="STRING" id="34508.A0A4U5N539"/>
<gene>
    <name evidence="9" type="ORF">L596_018435</name>
</gene>
<protein>
    <recommendedName>
        <fullName evidence="3">Mediator of RNA polymerase II transcription subunit 24</fullName>
    </recommendedName>
    <alternativeName>
        <fullName evidence="8">Mediator complex subunit 24</fullName>
    </alternativeName>
</protein>
<evidence type="ECO:0000256" key="8">
    <source>
        <dbReference type="ARBA" id="ARBA00031960"/>
    </source>
</evidence>